<reference evidence="3" key="1">
    <citation type="submission" date="2017-09" db="EMBL/GenBank/DDBJ databases">
        <title>Depth-based differentiation of microbial function through sediment-hosted aquifers and enrichment of novel symbionts in the deep terrestrial subsurface.</title>
        <authorList>
            <person name="Probst A.J."/>
            <person name="Ladd B."/>
            <person name="Jarett J.K."/>
            <person name="Geller-Mcgrath D.E."/>
            <person name="Sieber C.M.K."/>
            <person name="Emerson J.B."/>
            <person name="Anantharaman K."/>
            <person name="Thomas B.C."/>
            <person name="Malmstrom R."/>
            <person name="Stieglmeier M."/>
            <person name="Klingl A."/>
            <person name="Woyke T."/>
            <person name="Ryan C.M."/>
            <person name="Banfield J.F."/>
        </authorList>
    </citation>
    <scope>NUCLEOTIDE SEQUENCE [LARGE SCALE GENOMIC DNA]</scope>
</reference>
<dbReference type="AlphaFoldDB" id="A0A2M6WUM1"/>
<proteinExistence type="predicted"/>
<protein>
    <submittedName>
        <fullName evidence="2">Uncharacterized protein</fullName>
    </submittedName>
</protein>
<gene>
    <name evidence="2" type="ORF">COT94_00085</name>
</gene>
<evidence type="ECO:0000256" key="1">
    <source>
        <dbReference type="SAM" id="Coils"/>
    </source>
</evidence>
<dbReference type="Proteomes" id="UP000228533">
    <property type="component" value="Unassembled WGS sequence"/>
</dbReference>
<organism evidence="2 3">
    <name type="scientific">Candidatus Falkowbacteria bacterium CG10_big_fil_rev_8_21_14_0_10_37_14</name>
    <dbReference type="NCBI Taxonomy" id="1974561"/>
    <lineage>
        <taxon>Bacteria</taxon>
        <taxon>Candidatus Falkowiibacteriota</taxon>
    </lineage>
</organism>
<comment type="caution">
    <text evidence="2">The sequence shown here is derived from an EMBL/GenBank/DDBJ whole genome shotgun (WGS) entry which is preliminary data.</text>
</comment>
<accession>A0A2M6WUM1</accession>
<evidence type="ECO:0000313" key="3">
    <source>
        <dbReference type="Proteomes" id="UP000228533"/>
    </source>
</evidence>
<sequence length="136" mass="16031">MSKLLVIKQLNMEVTLRQLTKEQKRFIIDNFFRSSQYPDYWDVGMKLLETGQCIVAGNMYSVPSNHIIAPFVHFDFAPDTIGCLLYDFNLEKFLNSKVFKEKIKEELKDLDLRKKRLEDQLSELCKDQVYLMNLIG</sequence>
<dbReference type="EMBL" id="PFAM01000002">
    <property type="protein sequence ID" value="PIT96493.1"/>
    <property type="molecule type" value="Genomic_DNA"/>
</dbReference>
<feature type="coiled-coil region" evidence="1">
    <location>
        <begin position="100"/>
        <end position="127"/>
    </location>
</feature>
<name>A0A2M6WUM1_9BACT</name>
<evidence type="ECO:0000313" key="2">
    <source>
        <dbReference type="EMBL" id="PIT96493.1"/>
    </source>
</evidence>
<keyword evidence="1" id="KW-0175">Coiled coil</keyword>